<dbReference type="RefSeq" id="XP_003078924.2">
    <property type="nucleotide sequence ID" value="XM_003078876.2"/>
</dbReference>
<accession>A0A1Y5IN29</accession>
<protein>
    <recommendedName>
        <fullName evidence="2">MMS19 nucleotide excision repair protein</fullName>
    </recommendedName>
</protein>
<dbReference type="EMBL" id="KZ155771">
    <property type="protein sequence ID" value="OUS49574.1"/>
    <property type="molecule type" value="Genomic_DNA"/>
</dbReference>
<dbReference type="KEGG" id="ota:OT_ostta04g03890"/>
<dbReference type="AlphaFoldDB" id="A0A1Y5IN29"/>
<dbReference type="SUPFAM" id="SSF48371">
    <property type="entry name" value="ARM repeat"/>
    <property type="match status" value="1"/>
</dbReference>
<reference evidence="1" key="1">
    <citation type="submission" date="2017-04" db="EMBL/GenBank/DDBJ databases">
        <title>Population genomics of picophytoplankton unveils novel chromosome hypervariability.</title>
        <authorList>
            <consortium name="DOE Joint Genome Institute"/>
            <person name="Blanc-Mathieu R."/>
            <person name="Krasovec M."/>
            <person name="Hebrard M."/>
            <person name="Yau S."/>
            <person name="Desgranges E."/>
            <person name="Martin J."/>
            <person name="Schackwitz W."/>
            <person name="Kuo A."/>
            <person name="Salin G."/>
            <person name="Donnadieu C."/>
            <person name="Desdevises Y."/>
            <person name="Sanchez-Ferandin S."/>
            <person name="Moreau H."/>
            <person name="Rivals E."/>
            <person name="Grigoriev I.V."/>
            <person name="Grimsley N."/>
            <person name="Eyre-Walker A."/>
            <person name="Piganeau G."/>
        </authorList>
    </citation>
    <scope>NUCLEOTIDE SEQUENCE [LARGE SCALE GENOMIC DNA]</scope>
    <source>
        <strain evidence="1">RCC 1115</strain>
    </source>
</reference>
<dbReference type="InterPro" id="IPR016024">
    <property type="entry name" value="ARM-type_fold"/>
</dbReference>
<evidence type="ECO:0000313" key="1">
    <source>
        <dbReference type="EMBL" id="OUS49574.1"/>
    </source>
</evidence>
<proteinExistence type="predicted"/>
<sequence length="583" mass="62903">MSIGSKAATRAVAAQSGDLGFYAFETPSAAMDLAHAIAYGVLANDVDAVIAMLVAWERPLDAGDEYARERVTALGGGSMRRVLENVIASGELSKDAVQELLIKSASDGKTGGVYVLAAIYRASVVLKDAETTRMCANELLELARAMEAWIGMRERDVALEARALACVTAISACVDVDATSGPLQPVCTLILRASCKAFALAHDCLLQSFARGRTPQEASRILQDLVTSPVYLNADFIAQAVSREGRLDAHQAISALIDFSAYWYATARDLASPERAAWFGDLDATAILPARAVVHEFVIIALKNILSVGSLEAHFTQTMTVLSYIEFSRAASVEYAQVLGAIANALGGLIPGGDGALALAFVDALPVLEGDAWHEDEMLASRIHLALRLLPFTISKLSVGTLLERVLPYVRACCDHAISHVVKAAHVAYVSIFHAHPELNDRLFPEYLNMALERYPTSTPLEPLIAAVGLATRFGEPGSRIALHIANELSGKVKSMDAMPTPVGSTDPPVEPLRRLLFQLVTLVDFPLIPAIQDILQDTVLDGADAQTRSRRHQTLAYTVMRCPDYARKPLMVDWVLRMSSKL</sequence>
<dbReference type="PANTHER" id="PTHR36337:SF1">
    <property type="entry name" value="OBSCURIN-LIKE PROTEIN"/>
    <property type="match status" value="1"/>
</dbReference>
<dbReference type="eggNOG" id="ENOG502QSMU">
    <property type="taxonomic scope" value="Eukaryota"/>
</dbReference>
<organism evidence="1">
    <name type="scientific">Ostreococcus tauri</name>
    <name type="common">Marine green alga</name>
    <dbReference type="NCBI Taxonomy" id="70448"/>
    <lineage>
        <taxon>Eukaryota</taxon>
        <taxon>Viridiplantae</taxon>
        <taxon>Chlorophyta</taxon>
        <taxon>Mamiellophyceae</taxon>
        <taxon>Mamiellales</taxon>
        <taxon>Bathycoccaceae</taxon>
        <taxon>Ostreococcus</taxon>
    </lineage>
</organism>
<name>A0A1Y5IN29_OSTTA</name>
<evidence type="ECO:0008006" key="2">
    <source>
        <dbReference type="Google" id="ProtNLM"/>
    </source>
</evidence>
<gene>
    <name evidence="1" type="ORF">BE221DRAFT_66418</name>
</gene>
<dbReference type="Proteomes" id="UP000195557">
    <property type="component" value="Unassembled WGS sequence"/>
</dbReference>
<dbReference type="PANTHER" id="PTHR36337">
    <property type="entry name" value="OBSCURIN-LIKE PROTEIN"/>
    <property type="match status" value="1"/>
</dbReference>
<dbReference type="OrthoDB" id="10475615at2759"/>